<dbReference type="Gene3D" id="3.90.550.10">
    <property type="entry name" value="Spore Coat Polysaccharide Biosynthesis Protein SpsA, Chain A"/>
    <property type="match status" value="1"/>
</dbReference>
<reference evidence="2" key="2">
    <citation type="submission" date="2017-05" db="EMBL/GenBank/DDBJ databases">
        <authorList>
            <consortium name="The Broad Institute Genomics Platform"/>
            <consortium name="The Broad Institute Genomic Center for Infectious Diseases"/>
            <person name="Earl A."/>
            <person name="Manson A."/>
            <person name="Schwartman J."/>
            <person name="Gilmore M."/>
            <person name="Abouelleil A."/>
            <person name="Cao P."/>
            <person name="Chapman S."/>
            <person name="Cusick C."/>
            <person name="Shea T."/>
            <person name="Young S."/>
            <person name="Neafsey D."/>
            <person name="Nusbaum C."/>
            <person name="Birren B."/>
        </authorList>
    </citation>
    <scope>NUCLEOTIDE SEQUENCE</scope>
    <source>
        <strain evidence="2">9D6_DIV0238</strain>
    </source>
</reference>
<dbReference type="Proteomes" id="UP000196151">
    <property type="component" value="Chromosome"/>
</dbReference>
<dbReference type="EMBL" id="NIBQ01000002">
    <property type="protein sequence ID" value="OUZ33285.1"/>
    <property type="molecule type" value="Genomic_DNA"/>
</dbReference>
<reference evidence="2" key="3">
    <citation type="submission" date="2024-03" db="EMBL/GenBank/DDBJ databases">
        <title>The Genome Sequence of Enterococcus sp. DIV0238c.</title>
        <authorList>
            <consortium name="The Broad Institute Genomics Platform"/>
            <consortium name="The Broad Institute Microbial Omics Core"/>
            <consortium name="The Broad Institute Genomic Center for Infectious Diseases"/>
            <person name="Earl A."/>
            <person name="Manson A."/>
            <person name="Gilmore M."/>
            <person name="Schwartman J."/>
            <person name="Shea T."/>
            <person name="Abouelleil A."/>
            <person name="Cao P."/>
            <person name="Chapman S."/>
            <person name="Cusick C."/>
            <person name="Young S."/>
            <person name="Neafsey D."/>
            <person name="Nusbaum C."/>
            <person name="Birren B."/>
        </authorList>
    </citation>
    <scope>NUCLEOTIDE SEQUENCE</scope>
    <source>
        <strain evidence="2">9D6_DIV0238</strain>
    </source>
</reference>
<accession>A0A200J9M3</accession>
<organism evidence="1">
    <name type="scientific">Candidatus Enterococcus dunnyi</name>
    <dbReference type="NCBI Taxonomy" id="1834192"/>
    <lineage>
        <taxon>Bacteria</taxon>
        <taxon>Bacillati</taxon>
        <taxon>Bacillota</taxon>
        <taxon>Bacilli</taxon>
        <taxon>Lactobacillales</taxon>
        <taxon>Enterococcaceae</taxon>
        <taxon>Enterococcus</taxon>
    </lineage>
</organism>
<dbReference type="EMBL" id="CP147246">
    <property type="protein sequence ID" value="WYJ93583.1"/>
    <property type="molecule type" value="Genomic_DNA"/>
</dbReference>
<proteinExistence type="predicted"/>
<protein>
    <submittedName>
        <fullName evidence="1">Uncharacterized protein</fullName>
    </submittedName>
</protein>
<reference evidence="1" key="1">
    <citation type="submission" date="2017-05" db="EMBL/GenBank/DDBJ databases">
        <title>The Genome Sequence of Enterococcus sp. 9D6_DIV0238.</title>
        <authorList>
            <consortium name="The Broad Institute Genomics Platform"/>
            <consortium name="The Broad Institute Genomic Center for Infectious Diseases"/>
            <person name="Earl A."/>
            <person name="Manson A."/>
            <person name="Schwartman J."/>
            <person name="Gilmore M."/>
            <person name="Abouelleil A."/>
            <person name="Cao P."/>
            <person name="Chapman S."/>
            <person name="Cusick C."/>
            <person name="Shea T."/>
            <person name="Young S."/>
            <person name="Neafsey D."/>
            <person name="Nusbaum C."/>
            <person name="Birren B."/>
        </authorList>
    </citation>
    <scope>NUCLEOTIDE SEQUENCE [LARGE SCALE GENOMIC DNA]</scope>
    <source>
        <strain evidence="1">9D6_DIV0238</strain>
    </source>
</reference>
<evidence type="ECO:0000313" key="3">
    <source>
        <dbReference type="Proteomes" id="UP000196151"/>
    </source>
</evidence>
<keyword evidence="3" id="KW-1185">Reference proteome</keyword>
<name>A0A200J9M3_9ENTE</name>
<dbReference type="OrthoDB" id="119253at2"/>
<dbReference type="AlphaFoldDB" id="A0A200J9M3"/>
<evidence type="ECO:0000313" key="1">
    <source>
        <dbReference type="EMBL" id="OUZ33285.1"/>
    </source>
</evidence>
<dbReference type="InterPro" id="IPR029044">
    <property type="entry name" value="Nucleotide-diphossugar_trans"/>
</dbReference>
<dbReference type="SUPFAM" id="SSF53448">
    <property type="entry name" value="Nucleotide-diphospho-sugar transferases"/>
    <property type="match status" value="1"/>
</dbReference>
<evidence type="ECO:0000313" key="2">
    <source>
        <dbReference type="EMBL" id="WYJ93583.1"/>
    </source>
</evidence>
<sequence length="277" mass="32150">MSNSLVIAIVLYQTEFAQTPSYVLLKDVLLTKESVHLFVYDNSAKAQEDVLFHEQNVHYFHDETNPGLAVAYNAAKDYCTEIQADLLLLLDQDTTIEASYIETLLGLNIATDIGAYVPIVQSHGRQISPVLSERYIGRASTFPEAGMYTEKIMSINSGTVLPKETLQLLNTFNLEFPLDFLDHWLFWQLHRLQKKICVLDEHVDHELSVLDYSAVSLKRYESIIQAESLFYQKYDHDKFTEHKKHLLLRSIKQFLRVKNRAIWRRTFSEYRKLSKGK</sequence>
<dbReference type="RefSeq" id="WP_087641085.1">
    <property type="nucleotide sequence ID" value="NZ_CP147246.1"/>
</dbReference>
<gene>
    <name evidence="2" type="ORF">A5889_001083</name>
    <name evidence="1" type="ORF">A5889_001996</name>
</gene>